<name>A0A2N5JCU5_9BIFI</name>
<dbReference type="AlphaFoldDB" id="A0A2N5JCU5"/>
<feature type="region of interest" description="Disordered" evidence="1">
    <location>
        <begin position="168"/>
        <end position="213"/>
    </location>
</feature>
<dbReference type="Proteomes" id="UP000235050">
    <property type="component" value="Unassembled WGS sequence"/>
</dbReference>
<dbReference type="InterPro" id="IPR013974">
    <property type="entry name" value="SAF"/>
</dbReference>
<evidence type="ECO:0000313" key="5">
    <source>
        <dbReference type="Proteomes" id="UP000235050"/>
    </source>
</evidence>
<evidence type="ECO:0000259" key="3">
    <source>
        <dbReference type="SMART" id="SM00858"/>
    </source>
</evidence>
<gene>
    <name evidence="4" type="ORF">Uis1B_0118</name>
</gene>
<dbReference type="SMART" id="SM00858">
    <property type="entry name" value="SAF"/>
    <property type="match status" value="1"/>
</dbReference>
<dbReference type="CDD" id="cd11614">
    <property type="entry name" value="SAF_CpaB_FlgA_like"/>
    <property type="match status" value="1"/>
</dbReference>
<keyword evidence="2" id="KW-0472">Membrane</keyword>
<reference evidence="4 5" key="1">
    <citation type="submission" date="2017-07" db="EMBL/GenBank/DDBJ databases">
        <title>Bifidobacterium novel species.</title>
        <authorList>
            <person name="Lugli G.A."/>
            <person name="Milani C."/>
            <person name="Duranti S."/>
            <person name="Mangifesta M."/>
        </authorList>
    </citation>
    <scope>NUCLEOTIDE SEQUENCE [LARGE SCALE GENOMIC DNA]</scope>
    <source>
        <strain evidence="5">Uis1B</strain>
    </source>
</reference>
<keyword evidence="2" id="KW-0812">Transmembrane</keyword>
<dbReference type="RefSeq" id="WP_101614558.1">
    <property type="nucleotide sequence ID" value="NZ_NMWU01000002.1"/>
</dbReference>
<proteinExistence type="predicted"/>
<protein>
    <submittedName>
        <fullName evidence="4">Metal ABC transporter ATPase</fullName>
    </submittedName>
</protein>
<feature type="domain" description="SAF" evidence="3">
    <location>
        <begin position="50"/>
        <end position="112"/>
    </location>
</feature>
<dbReference type="EMBL" id="NMWU01000002">
    <property type="protein sequence ID" value="PLS32026.1"/>
    <property type="molecule type" value="Genomic_DNA"/>
</dbReference>
<evidence type="ECO:0000256" key="2">
    <source>
        <dbReference type="SAM" id="Phobius"/>
    </source>
</evidence>
<dbReference type="OrthoDB" id="3233073at2"/>
<evidence type="ECO:0000313" key="4">
    <source>
        <dbReference type="EMBL" id="PLS32026.1"/>
    </source>
</evidence>
<feature type="compositionally biased region" description="Gly residues" evidence="1">
    <location>
        <begin position="178"/>
        <end position="199"/>
    </location>
</feature>
<comment type="caution">
    <text evidence="4">The sequence shown here is derived from an EMBL/GenBank/DDBJ whole genome shotgun (WGS) entry which is preliminary data.</text>
</comment>
<accession>A0A2N5JCU5</accession>
<dbReference type="Gene3D" id="3.90.1210.10">
    <property type="entry name" value="Antifreeze-like/N-acetylneuraminic acid synthase C-terminal domain"/>
    <property type="match status" value="1"/>
</dbReference>
<organism evidence="4 5">
    <name type="scientific">Bifidobacterium margollesii</name>
    <dbReference type="NCBI Taxonomy" id="2020964"/>
    <lineage>
        <taxon>Bacteria</taxon>
        <taxon>Bacillati</taxon>
        <taxon>Actinomycetota</taxon>
        <taxon>Actinomycetes</taxon>
        <taxon>Bifidobacteriales</taxon>
        <taxon>Bifidobacteriaceae</taxon>
        <taxon>Bifidobacterium</taxon>
    </lineage>
</organism>
<evidence type="ECO:0000256" key="1">
    <source>
        <dbReference type="SAM" id="MobiDB-lite"/>
    </source>
</evidence>
<keyword evidence="2" id="KW-1133">Transmembrane helix</keyword>
<keyword evidence="5" id="KW-1185">Reference proteome</keyword>
<dbReference type="Pfam" id="PF08666">
    <property type="entry name" value="SAF"/>
    <property type="match status" value="1"/>
</dbReference>
<sequence>MSVFGGKRHGRHDLRTRRRNAMLYRLGIALCAGLAVWSALQCVLSLTANQPIVVAAGGIDRGDVISASQLSTVTVPVSAAMGGMIDEPSQIIGKTARVDIDVGFPVLTAMIDDAPVPTADQTTVQVTLASVPQSLTPGDVVRLVSSSDKPPHATLSSHATVITVPGADVGGAEESAGSGSGGSGSGGLGSGGLGSGGLLSGSDDDGGRTVTFAMTPDEALATLKAQQEHPILAVRQ</sequence>
<feature type="transmembrane region" description="Helical" evidence="2">
    <location>
        <begin position="21"/>
        <end position="40"/>
    </location>
</feature>